<dbReference type="PANTHER" id="PTHR45786">
    <property type="entry name" value="DNA BINDING PROTEIN-LIKE"/>
    <property type="match status" value="1"/>
</dbReference>
<evidence type="ECO:0000313" key="3">
    <source>
        <dbReference type="Proteomes" id="UP000030748"/>
    </source>
</evidence>
<feature type="compositionally biased region" description="Basic residues" evidence="1">
    <location>
        <begin position="16"/>
        <end position="27"/>
    </location>
</feature>
<sequence length="445" mass="50375">VPDSVERERLRTNERRRARYASKKRARLFAPTPLVPSPLASSSSAFGNDVPDSEERKRLCTNERRRDRYASKKRSRLFAPTLLVPSPLPSSSSAFANGANAAADPQMTDNRCVSRNKNARARYASMDTARKDVLLMRVSNRKAALRAAKFSNIQTKASAASSSASIVTPAAHSESFVSPLSIEQFKGIQSVYQSPWFLPKEDICEYCGAYRFYRECAGFCCASGQILFPKSAYCPIMWFLFTSVESELAVEFRRRVRSYNGAFAFTSIGMTIDENSRFADLSKMLQLFFLDTADNLSNEMLEKKEFRRDIMSLLIDALSINSYAVFFKRLSTWENLSDAYIVLRSDSVLDQRTYNLPTVDQVAAVWKDGDRSGTGLERDIRVFTKSGASRIISYYYGCYDTLQYPLLFTRGEPGWHAGIGKLCFNRIGEIARMFHVDNIIVTRRK</sequence>
<dbReference type="STRING" id="4155.A0A022PTS7"/>
<feature type="non-terminal residue" evidence="2">
    <location>
        <position position="1"/>
    </location>
</feature>
<gene>
    <name evidence="2" type="ORF">MIMGU_mgv11b020521mg</name>
</gene>
<name>A0A022PTS7_ERYGU</name>
<feature type="compositionally biased region" description="Basic and acidic residues" evidence="1">
    <location>
        <begin position="53"/>
        <end position="70"/>
    </location>
</feature>
<dbReference type="PANTHER" id="PTHR45786:SF75">
    <property type="entry name" value="ATP-DEPENDENT DNA HELICASE"/>
    <property type="match status" value="1"/>
</dbReference>
<accession>A0A022PTS7</accession>
<reference evidence="2 3" key="1">
    <citation type="journal article" date="2013" name="Proc. Natl. Acad. Sci. U.S.A.">
        <title>Fine-scale variation in meiotic recombination in Mimulus inferred from population shotgun sequencing.</title>
        <authorList>
            <person name="Hellsten U."/>
            <person name="Wright K.M."/>
            <person name="Jenkins J."/>
            <person name="Shu S."/>
            <person name="Yuan Y."/>
            <person name="Wessler S.R."/>
            <person name="Schmutz J."/>
            <person name="Willis J.H."/>
            <person name="Rokhsar D.S."/>
        </authorList>
    </citation>
    <scope>NUCLEOTIDE SEQUENCE [LARGE SCALE GENOMIC DNA]</scope>
    <source>
        <strain evidence="3">cv. DUN x IM62</strain>
    </source>
</reference>
<protein>
    <recommendedName>
        <fullName evidence="4">Helitron helicase-like domain-containing protein</fullName>
    </recommendedName>
</protein>
<feature type="region of interest" description="Disordered" evidence="1">
    <location>
        <begin position="1"/>
        <end position="72"/>
    </location>
</feature>
<evidence type="ECO:0000313" key="2">
    <source>
        <dbReference type="EMBL" id="EYU17650.1"/>
    </source>
</evidence>
<keyword evidence="3" id="KW-1185">Reference proteome</keyword>
<evidence type="ECO:0000256" key="1">
    <source>
        <dbReference type="SAM" id="MobiDB-lite"/>
    </source>
</evidence>
<feature type="compositionally biased region" description="Basic and acidic residues" evidence="1">
    <location>
        <begin position="1"/>
        <end position="15"/>
    </location>
</feature>
<organism evidence="2 3">
    <name type="scientific">Erythranthe guttata</name>
    <name type="common">Yellow monkey flower</name>
    <name type="synonym">Mimulus guttatus</name>
    <dbReference type="NCBI Taxonomy" id="4155"/>
    <lineage>
        <taxon>Eukaryota</taxon>
        <taxon>Viridiplantae</taxon>
        <taxon>Streptophyta</taxon>
        <taxon>Embryophyta</taxon>
        <taxon>Tracheophyta</taxon>
        <taxon>Spermatophyta</taxon>
        <taxon>Magnoliopsida</taxon>
        <taxon>eudicotyledons</taxon>
        <taxon>Gunneridae</taxon>
        <taxon>Pentapetalae</taxon>
        <taxon>asterids</taxon>
        <taxon>lamiids</taxon>
        <taxon>Lamiales</taxon>
        <taxon>Phrymaceae</taxon>
        <taxon>Erythranthe</taxon>
    </lineage>
</organism>
<dbReference type="EMBL" id="KI632366">
    <property type="protein sequence ID" value="EYU17650.1"/>
    <property type="molecule type" value="Genomic_DNA"/>
</dbReference>
<dbReference type="AlphaFoldDB" id="A0A022PTS7"/>
<dbReference type="Proteomes" id="UP000030748">
    <property type="component" value="Unassembled WGS sequence"/>
</dbReference>
<evidence type="ECO:0008006" key="4">
    <source>
        <dbReference type="Google" id="ProtNLM"/>
    </source>
</evidence>
<proteinExistence type="predicted"/>